<dbReference type="RefSeq" id="WP_132204008.1">
    <property type="nucleotide sequence ID" value="NZ_SMKY01000315.1"/>
</dbReference>
<evidence type="ECO:0000313" key="2">
    <source>
        <dbReference type="Proteomes" id="UP000295578"/>
    </source>
</evidence>
<reference evidence="1 2" key="1">
    <citation type="submission" date="2019-03" db="EMBL/GenBank/DDBJ databases">
        <title>Draft genome sequences of novel Actinobacteria.</title>
        <authorList>
            <person name="Sahin N."/>
            <person name="Ay H."/>
            <person name="Saygin H."/>
        </authorList>
    </citation>
    <scope>NUCLEOTIDE SEQUENCE [LARGE SCALE GENOMIC DNA]</scope>
    <source>
        <strain evidence="1 2">DSM 45941</strain>
    </source>
</reference>
<dbReference type="InterPro" id="IPR011989">
    <property type="entry name" value="ARM-like"/>
</dbReference>
<dbReference type="EMBL" id="SMKY01000315">
    <property type="protein sequence ID" value="TDD66179.1"/>
    <property type="molecule type" value="Genomic_DNA"/>
</dbReference>
<dbReference type="InterPro" id="IPR016024">
    <property type="entry name" value="ARM-type_fold"/>
</dbReference>
<gene>
    <name evidence="1" type="ORF">E1293_39450</name>
</gene>
<organism evidence="1 2">
    <name type="scientific">Actinomadura darangshiensis</name>
    <dbReference type="NCBI Taxonomy" id="705336"/>
    <lineage>
        <taxon>Bacteria</taxon>
        <taxon>Bacillati</taxon>
        <taxon>Actinomycetota</taxon>
        <taxon>Actinomycetes</taxon>
        <taxon>Streptosporangiales</taxon>
        <taxon>Thermomonosporaceae</taxon>
        <taxon>Actinomadura</taxon>
    </lineage>
</organism>
<keyword evidence="2" id="KW-1185">Reference proteome</keyword>
<dbReference type="AlphaFoldDB" id="A0A4R5A5Y1"/>
<name>A0A4R5A5Y1_9ACTN</name>
<accession>A0A4R5A5Y1</accession>
<dbReference type="OrthoDB" id="9134742at2"/>
<proteinExistence type="predicted"/>
<dbReference type="Gene3D" id="1.25.10.10">
    <property type="entry name" value="Leucine-rich Repeat Variant"/>
    <property type="match status" value="1"/>
</dbReference>
<dbReference type="Proteomes" id="UP000295578">
    <property type="component" value="Unassembled WGS sequence"/>
</dbReference>
<evidence type="ECO:0000313" key="1">
    <source>
        <dbReference type="EMBL" id="TDD66179.1"/>
    </source>
</evidence>
<comment type="caution">
    <text evidence="1">The sequence shown here is derived from an EMBL/GenBank/DDBJ whole genome shotgun (WGS) entry which is preliminary data.</text>
</comment>
<protein>
    <submittedName>
        <fullName evidence="1">HEAT repeat domain-containing protein</fullName>
    </submittedName>
</protein>
<dbReference type="Pfam" id="PF13646">
    <property type="entry name" value="HEAT_2"/>
    <property type="match status" value="1"/>
</dbReference>
<sequence>MVQKHDNQIASRLKTALEAATSSVRLQVALTAGMHPAPEYVEVLVEQCGVEPDFYVRDMLTWALTQHDAASVVDRLLVELKSETAQARSQALHTLSKIGDRRVWPAITTGLLQDEDDEVARAAWRTAAGLVPEGREADLAETLSTQFNRGDRDMQLSLSRAFVTLGPAAASVVERAKADRDDGVRTHAIATEHLIRNPDAGFDAAIEEAHRITALLGAPATEA</sequence>
<dbReference type="SUPFAM" id="SSF48371">
    <property type="entry name" value="ARM repeat"/>
    <property type="match status" value="1"/>
</dbReference>